<feature type="non-terminal residue" evidence="1">
    <location>
        <position position="1"/>
    </location>
</feature>
<proteinExistence type="predicted"/>
<organism evidence="1 2">
    <name type="scientific">Ananas comosus</name>
    <name type="common">Pineapple</name>
    <name type="synonym">Ananas ananas</name>
    <dbReference type="NCBI Taxonomy" id="4615"/>
    <lineage>
        <taxon>Eukaryota</taxon>
        <taxon>Viridiplantae</taxon>
        <taxon>Streptophyta</taxon>
        <taxon>Embryophyta</taxon>
        <taxon>Tracheophyta</taxon>
        <taxon>Spermatophyta</taxon>
        <taxon>Magnoliopsida</taxon>
        <taxon>Liliopsida</taxon>
        <taxon>Poales</taxon>
        <taxon>Bromeliaceae</taxon>
        <taxon>Bromelioideae</taxon>
        <taxon>Ananas</taxon>
    </lineage>
</organism>
<gene>
    <name evidence="1" type="ORF">ACMD2_23138</name>
</gene>
<comment type="caution">
    <text evidence="1">The sequence shown here is derived from an EMBL/GenBank/DDBJ whole genome shotgun (WGS) entry which is preliminary data.</text>
</comment>
<evidence type="ECO:0000313" key="1">
    <source>
        <dbReference type="EMBL" id="OAY86037.1"/>
    </source>
</evidence>
<dbReference type="EMBL" id="LSRQ01000017">
    <property type="protein sequence ID" value="OAY86037.1"/>
    <property type="molecule type" value="Genomic_DNA"/>
</dbReference>
<accession>A0A199W992</accession>
<reference evidence="1 2" key="1">
    <citation type="journal article" date="2016" name="DNA Res.">
        <title>The draft genome of MD-2 pineapple using hybrid error correction of long reads.</title>
        <authorList>
            <person name="Redwan R.M."/>
            <person name="Saidin A."/>
            <person name="Kumar S.V."/>
        </authorList>
    </citation>
    <scope>NUCLEOTIDE SEQUENCE [LARGE SCALE GENOMIC DNA]</scope>
    <source>
        <strain evidence="2">cv. MD2</strain>
        <tissue evidence="1">Leaf</tissue>
    </source>
</reference>
<protein>
    <submittedName>
        <fullName evidence="1">Uncharacterized protein</fullName>
    </submittedName>
</protein>
<name>A0A199W992_ANACO</name>
<sequence>DFLAGYAHGDRSLL</sequence>
<evidence type="ECO:0000313" key="2">
    <source>
        <dbReference type="Proteomes" id="UP000092600"/>
    </source>
</evidence>
<dbReference type="Proteomes" id="UP000092600">
    <property type="component" value="Unassembled WGS sequence"/>
</dbReference>